<proteinExistence type="predicted"/>
<evidence type="ECO:0000313" key="2">
    <source>
        <dbReference type="Proteomes" id="UP001500503"/>
    </source>
</evidence>
<protein>
    <submittedName>
        <fullName evidence="1">Uncharacterized protein</fullName>
    </submittedName>
</protein>
<keyword evidence="2" id="KW-1185">Reference proteome</keyword>
<dbReference type="EMBL" id="BAABHF010000019">
    <property type="protein sequence ID" value="GAA4493672.1"/>
    <property type="molecule type" value="Genomic_DNA"/>
</dbReference>
<dbReference type="InterPro" id="IPR029057">
    <property type="entry name" value="PRTase-like"/>
</dbReference>
<dbReference type="Proteomes" id="UP001500503">
    <property type="component" value="Unassembled WGS sequence"/>
</dbReference>
<comment type="caution">
    <text evidence="1">The sequence shown here is derived from an EMBL/GenBank/DDBJ whole genome shotgun (WGS) entry which is preliminary data.</text>
</comment>
<gene>
    <name evidence="1" type="ORF">GCM10023191_031450</name>
</gene>
<dbReference type="Gene3D" id="3.40.50.2020">
    <property type="match status" value="1"/>
</dbReference>
<evidence type="ECO:0000313" key="1">
    <source>
        <dbReference type="EMBL" id="GAA4493672.1"/>
    </source>
</evidence>
<dbReference type="RefSeq" id="WP_345463817.1">
    <property type="nucleotide sequence ID" value="NZ_BAABHF010000019.1"/>
</dbReference>
<sequence length="136" mass="13958">MNSTSATPSSLRDPKRTERVGAALAERLRPHEPAFVVCWDTSEDVVLAHVVARELGADLLLANEIEGIVALEYALPDGATVVLVAESLDSPTAVAGLAGVVDHAKARVAAVATAHGRVEVAGTKAEGVAVVTAEEA</sequence>
<organism evidence="1 2">
    <name type="scientific">Actinoallomurus oryzae</name>
    <dbReference type="NCBI Taxonomy" id="502180"/>
    <lineage>
        <taxon>Bacteria</taxon>
        <taxon>Bacillati</taxon>
        <taxon>Actinomycetota</taxon>
        <taxon>Actinomycetes</taxon>
        <taxon>Streptosporangiales</taxon>
        <taxon>Thermomonosporaceae</taxon>
        <taxon>Actinoallomurus</taxon>
    </lineage>
</organism>
<dbReference type="SUPFAM" id="SSF53271">
    <property type="entry name" value="PRTase-like"/>
    <property type="match status" value="1"/>
</dbReference>
<name>A0ABP8PYU6_9ACTN</name>
<accession>A0ABP8PYU6</accession>
<reference evidence="2" key="1">
    <citation type="journal article" date="2019" name="Int. J. Syst. Evol. Microbiol.">
        <title>The Global Catalogue of Microorganisms (GCM) 10K type strain sequencing project: providing services to taxonomists for standard genome sequencing and annotation.</title>
        <authorList>
            <consortium name="The Broad Institute Genomics Platform"/>
            <consortium name="The Broad Institute Genome Sequencing Center for Infectious Disease"/>
            <person name="Wu L."/>
            <person name="Ma J."/>
        </authorList>
    </citation>
    <scope>NUCLEOTIDE SEQUENCE [LARGE SCALE GENOMIC DNA]</scope>
    <source>
        <strain evidence="2">JCM 17933</strain>
    </source>
</reference>